<feature type="region of interest" description="Disordered" evidence="1">
    <location>
        <begin position="248"/>
        <end position="296"/>
    </location>
</feature>
<proteinExistence type="predicted"/>
<keyword evidence="2" id="KW-0812">Transmembrane</keyword>
<feature type="compositionally biased region" description="Basic and acidic residues" evidence="1">
    <location>
        <begin position="286"/>
        <end position="296"/>
    </location>
</feature>
<reference evidence="3 4" key="1">
    <citation type="submission" date="2023-09" db="EMBL/GenBank/DDBJ databases">
        <title>Description of three actinobacteria isolated from air of manufacturing shop in a pharmaceutical factory.</title>
        <authorList>
            <person name="Zhang D.-F."/>
        </authorList>
    </citation>
    <scope>NUCLEOTIDE SEQUENCE [LARGE SCALE GENOMIC DNA]</scope>
    <source>
        <strain evidence="3 4">LY-0111</strain>
    </source>
</reference>
<feature type="transmembrane region" description="Helical" evidence="2">
    <location>
        <begin position="109"/>
        <end position="134"/>
    </location>
</feature>
<evidence type="ECO:0000313" key="4">
    <source>
        <dbReference type="Proteomes" id="UP001251870"/>
    </source>
</evidence>
<keyword evidence="2" id="KW-0472">Membrane</keyword>
<keyword evidence="4" id="KW-1185">Reference proteome</keyword>
<keyword evidence="2" id="KW-1133">Transmembrane helix</keyword>
<protein>
    <submittedName>
        <fullName evidence="3">Uncharacterized protein</fullName>
    </submittedName>
</protein>
<feature type="compositionally biased region" description="Polar residues" evidence="1">
    <location>
        <begin position="1"/>
        <end position="12"/>
    </location>
</feature>
<gene>
    <name evidence="3" type="ORF">RIL96_04385</name>
</gene>
<accession>A0ABU2DQL4</accession>
<feature type="transmembrane region" description="Helical" evidence="2">
    <location>
        <begin position="57"/>
        <end position="74"/>
    </location>
</feature>
<name>A0ABU2DQL4_9MICC</name>
<dbReference type="EMBL" id="JAVKGR010000003">
    <property type="protein sequence ID" value="MDR8018800.1"/>
    <property type="molecule type" value="Genomic_DNA"/>
</dbReference>
<feature type="compositionally biased region" description="Gly residues" evidence="1">
    <location>
        <begin position="273"/>
        <end position="284"/>
    </location>
</feature>
<sequence length="296" mass="30655">MSSSHEGTQQANGHHYQSGYGQGYAPGHPPGQASSQSGAPSEGSAGRGRASRRFRRLSLVTLVSAGLFLVLHAVDMITRYVVISAVGYSMGDTVAYRGANGNLTLDGDFALLVFGAVATVILGAVFYAAAIIGLRLDAGWGRIVGLLGFLLGGAVHLFGGFFMLIVWLISFSEGGGPVLLTVVSIILTLAFFGVNIWWLVVAIRTPWGRPAEASSPLPSNGPPTAAYGAEGYGTQNYGTQNYGAGQYGAGQYSSPGQHSPGQYGAGQYEAGEYGAGQHRGGYNGHSGDDGETSPRS</sequence>
<organism evidence="3 4">
    <name type="scientific">Nesterenkonia aerolata</name>
    <dbReference type="NCBI Taxonomy" id="3074079"/>
    <lineage>
        <taxon>Bacteria</taxon>
        <taxon>Bacillati</taxon>
        <taxon>Actinomycetota</taxon>
        <taxon>Actinomycetes</taxon>
        <taxon>Micrococcales</taxon>
        <taxon>Micrococcaceae</taxon>
        <taxon>Nesterenkonia</taxon>
    </lineage>
</organism>
<evidence type="ECO:0000313" key="3">
    <source>
        <dbReference type="EMBL" id="MDR8018800.1"/>
    </source>
</evidence>
<feature type="transmembrane region" description="Helical" evidence="2">
    <location>
        <begin position="146"/>
        <end position="170"/>
    </location>
</feature>
<feature type="compositionally biased region" description="Low complexity" evidence="1">
    <location>
        <begin position="37"/>
        <end position="47"/>
    </location>
</feature>
<feature type="region of interest" description="Disordered" evidence="1">
    <location>
        <begin position="1"/>
        <end position="47"/>
    </location>
</feature>
<evidence type="ECO:0000256" key="1">
    <source>
        <dbReference type="SAM" id="MobiDB-lite"/>
    </source>
</evidence>
<evidence type="ECO:0000256" key="2">
    <source>
        <dbReference type="SAM" id="Phobius"/>
    </source>
</evidence>
<dbReference type="RefSeq" id="WP_310547793.1">
    <property type="nucleotide sequence ID" value="NZ_JAVKGR010000003.1"/>
</dbReference>
<feature type="transmembrane region" description="Helical" evidence="2">
    <location>
        <begin position="176"/>
        <end position="200"/>
    </location>
</feature>
<comment type="caution">
    <text evidence="3">The sequence shown here is derived from an EMBL/GenBank/DDBJ whole genome shotgun (WGS) entry which is preliminary data.</text>
</comment>
<feature type="compositionally biased region" description="Low complexity" evidence="1">
    <location>
        <begin position="261"/>
        <end position="272"/>
    </location>
</feature>
<dbReference type="Proteomes" id="UP001251870">
    <property type="component" value="Unassembled WGS sequence"/>
</dbReference>